<dbReference type="InterPro" id="IPR029050">
    <property type="entry name" value="Immunoprotect_excell_Ig-like"/>
</dbReference>
<feature type="signal peptide" evidence="2">
    <location>
        <begin position="1"/>
        <end position="27"/>
    </location>
</feature>
<accession>A0ABU9DR84</accession>
<gene>
    <name evidence="4" type="ORF">WMW72_22635</name>
</gene>
<evidence type="ECO:0000313" key="4">
    <source>
        <dbReference type="EMBL" id="MEK8130707.1"/>
    </source>
</evidence>
<dbReference type="PROSITE" id="PS51257">
    <property type="entry name" value="PROKAR_LIPOPROTEIN"/>
    <property type="match status" value="1"/>
</dbReference>
<protein>
    <submittedName>
        <fullName evidence="4">DUF4352 domain-containing protein</fullName>
    </submittedName>
</protein>
<dbReference type="InterPro" id="IPR029051">
    <property type="entry name" value="DUF4352"/>
</dbReference>
<dbReference type="Gene3D" id="2.60.40.1240">
    <property type="match status" value="1"/>
</dbReference>
<name>A0ABU9DR84_9BACL</name>
<dbReference type="Pfam" id="PF11611">
    <property type="entry name" value="DUF4352"/>
    <property type="match status" value="1"/>
</dbReference>
<dbReference type="RefSeq" id="WP_341417845.1">
    <property type="nucleotide sequence ID" value="NZ_JBBPCC010000016.1"/>
</dbReference>
<evidence type="ECO:0000256" key="2">
    <source>
        <dbReference type="SAM" id="SignalP"/>
    </source>
</evidence>
<feature type="chain" id="PRO_5045569911" evidence="2">
    <location>
        <begin position="28"/>
        <end position="185"/>
    </location>
</feature>
<dbReference type="EMBL" id="JBBPCC010000016">
    <property type="protein sequence ID" value="MEK8130707.1"/>
    <property type="molecule type" value="Genomic_DNA"/>
</dbReference>
<dbReference type="Proteomes" id="UP001469365">
    <property type="component" value="Unassembled WGS sequence"/>
</dbReference>
<organism evidence="4 5">
    <name type="scientific">Paenibacillus filicis</name>
    <dbReference type="NCBI Taxonomy" id="669464"/>
    <lineage>
        <taxon>Bacteria</taxon>
        <taxon>Bacillati</taxon>
        <taxon>Bacillota</taxon>
        <taxon>Bacilli</taxon>
        <taxon>Bacillales</taxon>
        <taxon>Paenibacillaceae</taxon>
        <taxon>Paenibacillus</taxon>
    </lineage>
</organism>
<keyword evidence="1 2" id="KW-0732">Signal</keyword>
<feature type="domain" description="DUF4352" evidence="3">
    <location>
        <begin position="64"/>
        <end position="104"/>
    </location>
</feature>
<sequence length="185" mass="20875">MNSRFRFRLRHLFVMLLIACAIISAVGCSSTDQYESIYYGLKREVNHVEIRLASMGLMPDDKLSAEGKQLMMVAVNVKNYGSDPKVVESSMFTLVDNKGKRYTALPDSALPKAIAPYALHPGFTYPPYKNGMVMEHRYFAYAVPDTMVASRESTIPGHSIVYKDGKHGLRFSFDKRCISPNECFE</sequence>
<comment type="caution">
    <text evidence="4">The sequence shown here is derived from an EMBL/GenBank/DDBJ whole genome shotgun (WGS) entry which is preliminary data.</text>
</comment>
<proteinExistence type="predicted"/>
<keyword evidence="5" id="KW-1185">Reference proteome</keyword>
<evidence type="ECO:0000256" key="1">
    <source>
        <dbReference type="ARBA" id="ARBA00022729"/>
    </source>
</evidence>
<evidence type="ECO:0000259" key="3">
    <source>
        <dbReference type="Pfam" id="PF11611"/>
    </source>
</evidence>
<evidence type="ECO:0000313" key="5">
    <source>
        <dbReference type="Proteomes" id="UP001469365"/>
    </source>
</evidence>
<reference evidence="4 5" key="1">
    <citation type="submission" date="2024-04" db="EMBL/GenBank/DDBJ databases">
        <title>draft genome sequnece of Paenibacillus filicis.</title>
        <authorList>
            <person name="Kim D.-U."/>
        </authorList>
    </citation>
    <scope>NUCLEOTIDE SEQUENCE [LARGE SCALE GENOMIC DNA]</scope>
    <source>
        <strain evidence="4 5">KACC14197</strain>
    </source>
</reference>